<proteinExistence type="predicted"/>
<dbReference type="EMBL" id="BJNT01000020">
    <property type="protein sequence ID" value="GEC87105.1"/>
    <property type="molecule type" value="Genomic_DNA"/>
</dbReference>
<accession>A0A4Y4C271</accession>
<dbReference type="AlphaFoldDB" id="A0A4Y4C271"/>
<evidence type="ECO:0000313" key="2">
    <source>
        <dbReference type="Proteomes" id="UP000319986"/>
    </source>
</evidence>
<dbReference type="RefSeq" id="WP_141330986.1">
    <property type="nucleotide sequence ID" value="NZ_BJNT01000020.1"/>
</dbReference>
<dbReference type="GeneID" id="82888516"/>
<gene>
    <name evidence="1" type="ORF">CVA01_24190</name>
</gene>
<name>A0A4Y4C271_9CORY</name>
<sequence length="73" mass="8081">MTNRPNPQSLAYQIDGHSPHRARFTVRLASRGKGRAKGVRVDFGPLRVTLRKGQAYALANALVDALERPRADN</sequence>
<dbReference type="Proteomes" id="UP000319986">
    <property type="component" value="Unassembled WGS sequence"/>
</dbReference>
<reference evidence="1 2" key="1">
    <citation type="submission" date="2019-06" db="EMBL/GenBank/DDBJ databases">
        <title>Whole genome shotgun sequence of Corynebacterium variabile NBRC 15286.</title>
        <authorList>
            <person name="Hosoyama A."/>
            <person name="Uohara A."/>
            <person name="Ohji S."/>
            <person name="Ichikawa N."/>
        </authorList>
    </citation>
    <scope>NUCLEOTIDE SEQUENCE [LARGE SCALE GENOMIC DNA]</scope>
    <source>
        <strain evidence="1 2">NBRC 15286</strain>
    </source>
</reference>
<evidence type="ECO:0000313" key="1">
    <source>
        <dbReference type="EMBL" id="GEC87105.1"/>
    </source>
</evidence>
<protein>
    <submittedName>
        <fullName evidence="1">Uncharacterized protein</fullName>
    </submittedName>
</protein>
<organism evidence="1 2">
    <name type="scientific">Corynebacterium variabile</name>
    <dbReference type="NCBI Taxonomy" id="1727"/>
    <lineage>
        <taxon>Bacteria</taxon>
        <taxon>Bacillati</taxon>
        <taxon>Actinomycetota</taxon>
        <taxon>Actinomycetes</taxon>
        <taxon>Mycobacteriales</taxon>
        <taxon>Corynebacteriaceae</taxon>
        <taxon>Corynebacterium</taxon>
    </lineage>
</organism>
<comment type="caution">
    <text evidence="1">The sequence shown here is derived from an EMBL/GenBank/DDBJ whole genome shotgun (WGS) entry which is preliminary data.</text>
</comment>